<reference evidence="8 9" key="1">
    <citation type="submission" date="2019-06" db="EMBL/GenBank/DDBJ databases">
        <title>Genome sequence of Rhodobacteraceae bacterium D4M1.</title>
        <authorList>
            <person name="Cao J."/>
        </authorList>
    </citation>
    <scope>NUCLEOTIDE SEQUENCE [LARGE SCALE GENOMIC DNA]</scope>
    <source>
        <strain evidence="8 9">D4M1</strain>
    </source>
</reference>
<dbReference type="AlphaFoldDB" id="A0A5B8FGE0"/>
<evidence type="ECO:0000313" key="8">
    <source>
        <dbReference type="EMBL" id="QDL90977.1"/>
    </source>
</evidence>
<dbReference type="PANTHER" id="PTHR33692:SF1">
    <property type="entry name" value="RIBOSOME MATURATION FACTOR RIMM"/>
    <property type="match status" value="1"/>
</dbReference>
<name>A0A5B8FGE0_9RHOB</name>
<feature type="domain" description="RimM N-terminal" evidence="6">
    <location>
        <begin position="11"/>
        <end position="90"/>
    </location>
</feature>
<evidence type="ECO:0000256" key="5">
    <source>
        <dbReference type="HAMAP-Rule" id="MF_00014"/>
    </source>
</evidence>
<dbReference type="InterPro" id="IPR011033">
    <property type="entry name" value="PRC_barrel-like_sf"/>
</dbReference>
<proteinExistence type="inferred from homology"/>
<organism evidence="8 9">
    <name type="scientific">Paroceanicella profunda</name>
    <dbReference type="NCBI Taxonomy" id="2579971"/>
    <lineage>
        <taxon>Bacteria</taxon>
        <taxon>Pseudomonadati</taxon>
        <taxon>Pseudomonadota</taxon>
        <taxon>Alphaproteobacteria</taxon>
        <taxon>Rhodobacterales</taxon>
        <taxon>Paracoccaceae</taxon>
        <taxon>Paroceanicella</taxon>
    </lineage>
</organism>
<dbReference type="Pfam" id="PF24986">
    <property type="entry name" value="PRC_RimM"/>
    <property type="match status" value="1"/>
</dbReference>
<dbReference type="GO" id="GO:0005840">
    <property type="term" value="C:ribosome"/>
    <property type="evidence" value="ECO:0007669"/>
    <property type="project" value="InterPro"/>
</dbReference>
<dbReference type="InterPro" id="IPR002676">
    <property type="entry name" value="RimM_N"/>
</dbReference>
<protein>
    <recommendedName>
        <fullName evidence="5">Ribosome maturation factor RimM</fullName>
    </recommendedName>
</protein>
<dbReference type="Proteomes" id="UP000305888">
    <property type="component" value="Chromosome"/>
</dbReference>
<dbReference type="GO" id="GO:0005737">
    <property type="term" value="C:cytoplasm"/>
    <property type="evidence" value="ECO:0007669"/>
    <property type="project" value="UniProtKB-SubCell"/>
</dbReference>
<evidence type="ECO:0000259" key="6">
    <source>
        <dbReference type="Pfam" id="PF01782"/>
    </source>
</evidence>
<keyword evidence="2 5" id="KW-0690">Ribosome biogenesis</keyword>
<comment type="subunit">
    <text evidence="5">Binds ribosomal protein uS19.</text>
</comment>
<evidence type="ECO:0000256" key="4">
    <source>
        <dbReference type="ARBA" id="ARBA00023186"/>
    </source>
</evidence>
<dbReference type="InterPro" id="IPR009000">
    <property type="entry name" value="Transl_B-barrel_sf"/>
</dbReference>
<dbReference type="GO" id="GO:0042274">
    <property type="term" value="P:ribosomal small subunit biogenesis"/>
    <property type="evidence" value="ECO:0007669"/>
    <property type="project" value="UniProtKB-UniRule"/>
</dbReference>
<dbReference type="RefSeq" id="WP_138577384.1">
    <property type="nucleotide sequence ID" value="NZ_CP040818.1"/>
</dbReference>
<keyword evidence="3 5" id="KW-0698">rRNA processing</keyword>
<dbReference type="InterPro" id="IPR036976">
    <property type="entry name" value="RimM_N_sf"/>
</dbReference>
<gene>
    <name evidence="5 8" type="primary">rimM</name>
    <name evidence="8" type="ORF">FDP22_03730</name>
</gene>
<dbReference type="KEGG" id="ppru:FDP22_03730"/>
<comment type="domain">
    <text evidence="5">The PRC barrel domain binds ribosomal protein uS19.</text>
</comment>
<dbReference type="Gene3D" id="2.30.30.240">
    <property type="entry name" value="PRC-barrel domain"/>
    <property type="match status" value="1"/>
</dbReference>
<keyword evidence="9" id="KW-1185">Reference proteome</keyword>
<keyword evidence="1 5" id="KW-0963">Cytoplasm</keyword>
<comment type="function">
    <text evidence="5">An accessory protein needed during the final step in the assembly of 30S ribosomal subunit, possibly for assembly of the head region. Essential for efficient processing of 16S rRNA. May be needed both before and after RbfA during the maturation of 16S rRNA. It has affinity for free ribosomal 30S subunits but not for 70S ribosomes.</text>
</comment>
<dbReference type="GO" id="GO:0043022">
    <property type="term" value="F:ribosome binding"/>
    <property type="evidence" value="ECO:0007669"/>
    <property type="project" value="InterPro"/>
</dbReference>
<dbReference type="GO" id="GO:0006364">
    <property type="term" value="P:rRNA processing"/>
    <property type="evidence" value="ECO:0007669"/>
    <property type="project" value="UniProtKB-UniRule"/>
</dbReference>
<dbReference type="SUPFAM" id="SSF50346">
    <property type="entry name" value="PRC-barrel domain"/>
    <property type="match status" value="1"/>
</dbReference>
<comment type="similarity">
    <text evidence="5">Belongs to the RimM family.</text>
</comment>
<dbReference type="OrthoDB" id="9788191at2"/>
<keyword evidence="4 5" id="KW-0143">Chaperone</keyword>
<dbReference type="PANTHER" id="PTHR33692">
    <property type="entry name" value="RIBOSOME MATURATION FACTOR RIMM"/>
    <property type="match status" value="1"/>
</dbReference>
<dbReference type="InterPro" id="IPR011961">
    <property type="entry name" value="RimM"/>
</dbReference>
<evidence type="ECO:0000259" key="7">
    <source>
        <dbReference type="Pfam" id="PF24986"/>
    </source>
</evidence>
<dbReference type="SUPFAM" id="SSF50447">
    <property type="entry name" value="Translation proteins"/>
    <property type="match status" value="1"/>
</dbReference>
<feature type="domain" description="Ribosome maturation factor RimM PRC barrel" evidence="7">
    <location>
        <begin position="103"/>
        <end position="170"/>
    </location>
</feature>
<evidence type="ECO:0000256" key="3">
    <source>
        <dbReference type="ARBA" id="ARBA00022552"/>
    </source>
</evidence>
<dbReference type="NCBIfam" id="TIGR02273">
    <property type="entry name" value="16S_RimM"/>
    <property type="match status" value="1"/>
</dbReference>
<comment type="subcellular location">
    <subcellularLocation>
        <location evidence="5">Cytoplasm</location>
    </subcellularLocation>
</comment>
<dbReference type="Pfam" id="PF01782">
    <property type="entry name" value="RimM"/>
    <property type="match status" value="1"/>
</dbReference>
<dbReference type="Gene3D" id="2.40.30.60">
    <property type="entry name" value="RimM"/>
    <property type="match status" value="1"/>
</dbReference>
<accession>A0A5B8FGE0</accession>
<evidence type="ECO:0000313" key="9">
    <source>
        <dbReference type="Proteomes" id="UP000305888"/>
    </source>
</evidence>
<sequence length="184" mass="19541">MSGPDRDSMICVGAIAGAFGVRGEVRVKSFCSEPEDIAGYAPLSTEDGAHSYTLKITRAVKGGLACWLGGVKTREQAEALRGVRLFAPRDRLPALPDDEFYHADLIGLDVLDTGGARLGRLHAIHDHGAGDFLEITGPGLKTPLLIPFTLEAVPTVDLAARRIIVDPPVEVLGEGRGGEEDDTE</sequence>
<dbReference type="EMBL" id="CP040818">
    <property type="protein sequence ID" value="QDL90977.1"/>
    <property type="molecule type" value="Genomic_DNA"/>
</dbReference>
<dbReference type="InterPro" id="IPR056792">
    <property type="entry name" value="PRC_RimM"/>
</dbReference>
<evidence type="ECO:0000256" key="1">
    <source>
        <dbReference type="ARBA" id="ARBA00022490"/>
    </source>
</evidence>
<evidence type="ECO:0000256" key="2">
    <source>
        <dbReference type="ARBA" id="ARBA00022517"/>
    </source>
</evidence>
<dbReference type="HAMAP" id="MF_00014">
    <property type="entry name" value="Ribosome_mat_RimM"/>
    <property type="match status" value="1"/>
</dbReference>